<dbReference type="GO" id="GO:0005634">
    <property type="term" value="C:nucleus"/>
    <property type="evidence" value="ECO:0007669"/>
    <property type="project" value="UniProtKB-SubCell"/>
</dbReference>
<dbReference type="CDD" id="cd12148">
    <property type="entry name" value="fungal_TF_MHR"/>
    <property type="match status" value="1"/>
</dbReference>
<reference evidence="6" key="2">
    <citation type="submission" date="2023-06" db="EMBL/GenBank/DDBJ databases">
        <authorList>
            <consortium name="Lawrence Berkeley National Laboratory"/>
            <person name="Haridas S."/>
            <person name="Hensen N."/>
            <person name="Bonometti L."/>
            <person name="Westerberg I."/>
            <person name="Brannstrom I.O."/>
            <person name="Guillou S."/>
            <person name="Cros-Aarteil S."/>
            <person name="Calhoun S."/>
            <person name="Kuo A."/>
            <person name="Mondo S."/>
            <person name="Pangilinan J."/>
            <person name="Riley R."/>
            <person name="LaButti K."/>
            <person name="Andreopoulos B."/>
            <person name="Lipzen A."/>
            <person name="Chen C."/>
            <person name="Yanf M."/>
            <person name="Daum C."/>
            <person name="Ng V."/>
            <person name="Clum A."/>
            <person name="Steindorff A."/>
            <person name="Ohm R."/>
            <person name="Martin F."/>
            <person name="Silar P."/>
            <person name="Natvig D."/>
            <person name="Lalanne C."/>
            <person name="Gautier V."/>
            <person name="Ament-velasquez S.L."/>
            <person name="Kruys A."/>
            <person name="Hutchinson M.I."/>
            <person name="Powell A.J."/>
            <person name="Barry K."/>
            <person name="Miller A.N."/>
            <person name="Grigoriev I.V."/>
            <person name="Debuchy R."/>
            <person name="Gladieux P."/>
            <person name="Thoren M.H."/>
            <person name="Johannesson H."/>
        </authorList>
    </citation>
    <scope>NUCLEOTIDE SEQUENCE</scope>
    <source>
        <strain evidence="6">CBS 232.78</strain>
    </source>
</reference>
<dbReference type="GO" id="GO:0000981">
    <property type="term" value="F:DNA-binding transcription factor activity, RNA polymerase II-specific"/>
    <property type="evidence" value="ECO:0007669"/>
    <property type="project" value="InterPro"/>
</dbReference>
<gene>
    <name evidence="6" type="ORF">B0H63DRAFT_88464</name>
</gene>
<keyword evidence="7" id="KW-1185">Reference proteome</keyword>
<proteinExistence type="predicted"/>
<evidence type="ECO:0000256" key="1">
    <source>
        <dbReference type="ARBA" id="ARBA00004123"/>
    </source>
</evidence>
<dbReference type="Pfam" id="PF00172">
    <property type="entry name" value="Zn_clus"/>
    <property type="match status" value="1"/>
</dbReference>
<feature type="domain" description="Zn(2)-C6 fungal-type" evidence="5">
    <location>
        <begin position="93"/>
        <end position="122"/>
    </location>
</feature>
<dbReference type="Pfam" id="PF04082">
    <property type="entry name" value="Fungal_trans"/>
    <property type="match status" value="1"/>
</dbReference>
<organism evidence="6 7">
    <name type="scientific">Podospora didyma</name>
    <dbReference type="NCBI Taxonomy" id="330526"/>
    <lineage>
        <taxon>Eukaryota</taxon>
        <taxon>Fungi</taxon>
        <taxon>Dikarya</taxon>
        <taxon>Ascomycota</taxon>
        <taxon>Pezizomycotina</taxon>
        <taxon>Sordariomycetes</taxon>
        <taxon>Sordariomycetidae</taxon>
        <taxon>Sordariales</taxon>
        <taxon>Podosporaceae</taxon>
        <taxon>Podospora</taxon>
    </lineage>
</organism>
<dbReference type="PROSITE" id="PS50048">
    <property type="entry name" value="ZN2_CY6_FUNGAL_2"/>
    <property type="match status" value="1"/>
</dbReference>
<dbReference type="Gene3D" id="4.10.240.10">
    <property type="entry name" value="Zn(2)-C6 fungal-type DNA-binding domain"/>
    <property type="match status" value="1"/>
</dbReference>
<dbReference type="InterPro" id="IPR036864">
    <property type="entry name" value="Zn2-C6_fun-type_DNA-bd_sf"/>
</dbReference>
<accession>A0AAE0K236</accession>
<dbReference type="InterPro" id="IPR050613">
    <property type="entry name" value="Sec_Metabolite_Reg"/>
</dbReference>
<sequence>MAPADDTHSQNTELGARQTRFDGIEAADQENAISTNTTTSKATRARKGGRPRLYSHVTRPAALSVAITPAPSLDRSLHLASLPKLQTRQRPPACNGCAKSKLRCDKGTPCQRCVKQKRECFYGVTQSTREGRIPGSAFDRSGHQKRAILPKESTEAISLLLDRPETLASSGRLVTTSGGARYIGNSVFKSMDIEDEEMDEENDDENWKLDPLSGALMGSLDAPKQSLVHYHPIYAHAMVLWQTYVDNVEPICKLLHSPSTLYMVNLAFCHPAALASKAYECLLFAIYHFAVFAMTEQGCLDAFGQPRHVLLDKYHLATRQALVNASFLKTTNMSVLQALVLFLIPCRSHYDAHTYWILTGVAFRIAQRMGIHRDGEKLGLAPFEVQMRRRMFYQLLPLDGHASIMVGTSLPFLPDEWDTKPPLNINDDQIWPGMAESPQEAPGATDMIFCLSRACMGKFFAQVGRATNGAGPLQFTSRDEAERVIQRADREMQDKFTSYCNPSDPLQYLTICLARSGIVAMRLRIDLPKIRSRTASNAEWLALFHLARQIMDLDAAVFEREGQARFRWHMAPFFLWGNWESLIMVLTALWKRKDLFYRDEIERAWKCIDQAYQNHEHLLTSRRALHVALASLTLKAWDAHYRSEPGGEAKSSQEYIPVPPAYISTLRRKRGVRRANRTVSQETYASSVNPGMADVRNEMDQDHVQMIDSSIDTDDWILWEKLMEDHGEM</sequence>
<feature type="region of interest" description="Disordered" evidence="4">
    <location>
        <begin position="24"/>
        <end position="54"/>
    </location>
</feature>
<dbReference type="EMBL" id="JAULSW010000011">
    <property type="protein sequence ID" value="KAK3367981.1"/>
    <property type="molecule type" value="Genomic_DNA"/>
</dbReference>
<dbReference type="CDD" id="cd00067">
    <property type="entry name" value="GAL4"/>
    <property type="match status" value="1"/>
</dbReference>
<evidence type="ECO:0000256" key="3">
    <source>
        <dbReference type="ARBA" id="ARBA00023242"/>
    </source>
</evidence>
<evidence type="ECO:0000313" key="6">
    <source>
        <dbReference type="EMBL" id="KAK3367981.1"/>
    </source>
</evidence>
<evidence type="ECO:0000259" key="5">
    <source>
        <dbReference type="PROSITE" id="PS50048"/>
    </source>
</evidence>
<comment type="subcellular location">
    <subcellularLocation>
        <location evidence="1">Nucleus</location>
    </subcellularLocation>
</comment>
<dbReference type="PANTHER" id="PTHR31001:SF85">
    <property type="entry name" value="ZN(II)2CYS6 TRANSCRIPTION FACTOR (EUROFUNG)"/>
    <property type="match status" value="1"/>
</dbReference>
<dbReference type="GO" id="GO:0008270">
    <property type="term" value="F:zinc ion binding"/>
    <property type="evidence" value="ECO:0007669"/>
    <property type="project" value="InterPro"/>
</dbReference>
<dbReference type="GO" id="GO:0003677">
    <property type="term" value="F:DNA binding"/>
    <property type="evidence" value="ECO:0007669"/>
    <property type="project" value="InterPro"/>
</dbReference>
<evidence type="ECO:0000256" key="2">
    <source>
        <dbReference type="ARBA" id="ARBA00022723"/>
    </source>
</evidence>
<reference evidence="6" key="1">
    <citation type="journal article" date="2023" name="Mol. Phylogenet. Evol.">
        <title>Genome-scale phylogeny and comparative genomics of the fungal order Sordariales.</title>
        <authorList>
            <person name="Hensen N."/>
            <person name="Bonometti L."/>
            <person name="Westerberg I."/>
            <person name="Brannstrom I.O."/>
            <person name="Guillou S."/>
            <person name="Cros-Aarteil S."/>
            <person name="Calhoun S."/>
            <person name="Haridas S."/>
            <person name="Kuo A."/>
            <person name="Mondo S."/>
            <person name="Pangilinan J."/>
            <person name="Riley R."/>
            <person name="LaButti K."/>
            <person name="Andreopoulos B."/>
            <person name="Lipzen A."/>
            <person name="Chen C."/>
            <person name="Yan M."/>
            <person name="Daum C."/>
            <person name="Ng V."/>
            <person name="Clum A."/>
            <person name="Steindorff A."/>
            <person name="Ohm R.A."/>
            <person name="Martin F."/>
            <person name="Silar P."/>
            <person name="Natvig D.O."/>
            <person name="Lalanne C."/>
            <person name="Gautier V."/>
            <person name="Ament-Velasquez S.L."/>
            <person name="Kruys A."/>
            <person name="Hutchinson M.I."/>
            <person name="Powell A.J."/>
            <person name="Barry K."/>
            <person name="Miller A.N."/>
            <person name="Grigoriev I.V."/>
            <person name="Debuchy R."/>
            <person name="Gladieux P."/>
            <person name="Hiltunen Thoren M."/>
            <person name="Johannesson H."/>
        </authorList>
    </citation>
    <scope>NUCLEOTIDE SEQUENCE</scope>
    <source>
        <strain evidence="6">CBS 232.78</strain>
    </source>
</reference>
<dbReference type="GO" id="GO:0006351">
    <property type="term" value="P:DNA-templated transcription"/>
    <property type="evidence" value="ECO:0007669"/>
    <property type="project" value="InterPro"/>
</dbReference>
<dbReference type="SUPFAM" id="SSF57701">
    <property type="entry name" value="Zn2/Cys6 DNA-binding domain"/>
    <property type="match status" value="1"/>
</dbReference>
<dbReference type="PANTHER" id="PTHR31001">
    <property type="entry name" value="UNCHARACTERIZED TRANSCRIPTIONAL REGULATORY PROTEIN"/>
    <property type="match status" value="1"/>
</dbReference>
<dbReference type="AlphaFoldDB" id="A0AAE0K236"/>
<dbReference type="InterPro" id="IPR007219">
    <property type="entry name" value="XnlR_reg_dom"/>
</dbReference>
<evidence type="ECO:0000313" key="7">
    <source>
        <dbReference type="Proteomes" id="UP001285441"/>
    </source>
</evidence>
<comment type="caution">
    <text evidence="6">The sequence shown here is derived from an EMBL/GenBank/DDBJ whole genome shotgun (WGS) entry which is preliminary data.</text>
</comment>
<dbReference type="InterPro" id="IPR001138">
    <property type="entry name" value="Zn2Cys6_DnaBD"/>
</dbReference>
<dbReference type="SMART" id="SM00906">
    <property type="entry name" value="Fungal_trans"/>
    <property type="match status" value="1"/>
</dbReference>
<dbReference type="PROSITE" id="PS00463">
    <property type="entry name" value="ZN2_CY6_FUNGAL_1"/>
    <property type="match status" value="1"/>
</dbReference>
<feature type="compositionally biased region" description="Polar residues" evidence="4">
    <location>
        <begin position="31"/>
        <end position="42"/>
    </location>
</feature>
<dbReference type="SMART" id="SM00066">
    <property type="entry name" value="GAL4"/>
    <property type="match status" value="1"/>
</dbReference>
<evidence type="ECO:0000256" key="4">
    <source>
        <dbReference type="SAM" id="MobiDB-lite"/>
    </source>
</evidence>
<keyword evidence="3" id="KW-0539">Nucleus</keyword>
<keyword evidence="2" id="KW-0479">Metal-binding</keyword>
<dbReference type="Proteomes" id="UP001285441">
    <property type="component" value="Unassembled WGS sequence"/>
</dbReference>
<name>A0AAE0K236_9PEZI</name>
<protein>
    <submittedName>
        <fullName evidence="6">C6 transcription factor</fullName>
    </submittedName>
</protein>